<sequence>MADGVPEQLALVEAFANTVDVEEGTDELTSVERFRRWLSAQGRDEPVAPADLDLAWQLRAALRLELSAHDTEARDAAVRDAAAPNAEARDTAAHGAEARDIGGTEARDKGGAEAREAEGRETGAVVREGQDPRAALDRIAAGLPLRARFTGGGMSLAPTAGGVSGLLAEIVAAMVLAERDGIWSRLKICREDTCRWAYYDRSKNSSKCWCGASCGNRNKTRAYRQRRVVGSARA</sequence>
<organism evidence="3 4">
    <name type="scientific">Phytohabitans suffuscus</name>
    <dbReference type="NCBI Taxonomy" id="624315"/>
    <lineage>
        <taxon>Bacteria</taxon>
        <taxon>Bacillati</taxon>
        <taxon>Actinomycetota</taxon>
        <taxon>Actinomycetes</taxon>
        <taxon>Micromonosporales</taxon>
        <taxon>Micromonosporaceae</taxon>
    </lineage>
</organism>
<dbReference type="InterPro" id="IPR010852">
    <property type="entry name" value="ABATE"/>
</dbReference>
<dbReference type="KEGG" id="psuu:Psuf_052460"/>
<dbReference type="RefSeq" id="WP_173159299.1">
    <property type="nucleotide sequence ID" value="NZ_AP022871.1"/>
</dbReference>
<dbReference type="PANTHER" id="PTHR35525">
    <property type="entry name" value="BLL6575 PROTEIN"/>
    <property type="match status" value="1"/>
</dbReference>
<gene>
    <name evidence="3" type="ORF">Psuf_052460</name>
</gene>
<dbReference type="SUPFAM" id="SSF160904">
    <property type="entry name" value="Jann2411-like"/>
    <property type="match status" value="2"/>
</dbReference>
<feature type="region of interest" description="Disordered" evidence="1">
    <location>
        <begin position="81"/>
        <end position="125"/>
    </location>
</feature>
<accession>A0A6F8YPM3</accession>
<protein>
    <recommendedName>
        <fullName evidence="2">Zinc finger CGNR domain-containing protein</fullName>
    </recommendedName>
</protein>
<name>A0A6F8YPM3_9ACTN</name>
<evidence type="ECO:0000313" key="4">
    <source>
        <dbReference type="Proteomes" id="UP000503011"/>
    </source>
</evidence>
<evidence type="ECO:0000313" key="3">
    <source>
        <dbReference type="EMBL" id="BCB87933.1"/>
    </source>
</evidence>
<feature type="domain" description="Zinc finger CGNR" evidence="2">
    <location>
        <begin position="185"/>
        <end position="227"/>
    </location>
</feature>
<dbReference type="EMBL" id="AP022871">
    <property type="protein sequence ID" value="BCB87933.1"/>
    <property type="molecule type" value="Genomic_DNA"/>
</dbReference>
<proteinExistence type="predicted"/>
<evidence type="ECO:0000256" key="1">
    <source>
        <dbReference type="SAM" id="MobiDB-lite"/>
    </source>
</evidence>
<feature type="compositionally biased region" description="Basic and acidic residues" evidence="1">
    <location>
        <begin position="87"/>
        <end position="121"/>
    </location>
</feature>
<dbReference type="Gene3D" id="1.10.3300.10">
    <property type="entry name" value="Jann2411-like domain"/>
    <property type="match status" value="1"/>
</dbReference>
<dbReference type="PANTHER" id="PTHR35525:SF3">
    <property type="entry name" value="BLL6575 PROTEIN"/>
    <property type="match status" value="1"/>
</dbReference>
<evidence type="ECO:0000259" key="2">
    <source>
        <dbReference type="Pfam" id="PF11706"/>
    </source>
</evidence>
<dbReference type="InterPro" id="IPR023286">
    <property type="entry name" value="ABATE_dom_sf"/>
</dbReference>
<reference evidence="3 4" key="2">
    <citation type="submission" date="2020-03" db="EMBL/GenBank/DDBJ databases">
        <authorList>
            <person name="Ichikawa N."/>
            <person name="Kimura A."/>
            <person name="Kitahashi Y."/>
            <person name="Uohara A."/>
        </authorList>
    </citation>
    <scope>NUCLEOTIDE SEQUENCE [LARGE SCALE GENOMIC DNA]</scope>
    <source>
        <strain evidence="3 4">NBRC 105367</strain>
    </source>
</reference>
<dbReference type="Proteomes" id="UP000503011">
    <property type="component" value="Chromosome"/>
</dbReference>
<reference evidence="3 4" key="1">
    <citation type="submission" date="2020-03" db="EMBL/GenBank/DDBJ databases">
        <title>Whole genome shotgun sequence of Phytohabitans suffuscus NBRC 105367.</title>
        <authorList>
            <person name="Komaki H."/>
            <person name="Tamura T."/>
        </authorList>
    </citation>
    <scope>NUCLEOTIDE SEQUENCE [LARGE SCALE GENOMIC DNA]</scope>
    <source>
        <strain evidence="3 4">NBRC 105367</strain>
    </source>
</reference>
<dbReference type="Pfam" id="PF11706">
    <property type="entry name" value="zf-CGNR"/>
    <property type="match status" value="1"/>
</dbReference>
<dbReference type="InterPro" id="IPR021005">
    <property type="entry name" value="Znf_CGNR"/>
</dbReference>
<dbReference type="AlphaFoldDB" id="A0A6F8YPM3"/>
<keyword evidence="4" id="KW-1185">Reference proteome</keyword>